<dbReference type="PROSITE" id="PS01162">
    <property type="entry name" value="QOR_ZETA_CRYSTAL"/>
    <property type="match status" value="1"/>
</dbReference>
<dbReference type="InterPro" id="IPR020843">
    <property type="entry name" value="ER"/>
</dbReference>
<dbReference type="RefSeq" id="WP_136083128.1">
    <property type="nucleotide sequence ID" value="NZ_CAAHFG010000005.1"/>
</dbReference>
<dbReference type="Pfam" id="PF08240">
    <property type="entry name" value="ADH_N"/>
    <property type="match status" value="1"/>
</dbReference>
<dbReference type="GO" id="GO:0016491">
    <property type="term" value="F:oxidoreductase activity"/>
    <property type="evidence" value="ECO:0007669"/>
    <property type="project" value="UniProtKB-KW"/>
</dbReference>
<keyword evidence="1" id="KW-0560">Oxidoreductase</keyword>
<dbReference type="InterPro" id="IPR002364">
    <property type="entry name" value="Quin_OxRdtase/zeta-crystal_CS"/>
</dbReference>
<name>A0A6C2UC16_PONDE</name>
<dbReference type="InterPro" id="IPR036291">
    <property type="entry name" value="NAD(P)-bd_dom_sf"/>
</dbReference>
<keyword evidence="4" id="KW-1185">Reference proteome</keyword>
<dbReference type="GO" id="GO:0008270">
    <property type="term" value="F:zinc ion binding"/>
    <property type="evidence" value="ECO:0007669"/>
    <property type="project" value="InterPro"/>
</dbReference>
<proteinExistence type="predicted"/>
<dbReference type="InterPro" id="IPR011032">
    <property type="entry name" value="GroES-like_sf"/>
</dbReference>
<organism evidence="3 4">
    <name type="scientific">Pontiella desulfatans</name>
    <dbReference type="NCBI Taxonomy" id="2750659"/>
    <lineage>
        <taxon>Bacteria</taxon>
        <taxon>Pseudomonadati</taxon>
        <taxon>Kiritimatiellota</taxon>
        <taxon>Kiritimatiellia</taxon>
        <taxon>Kiritimatiellales</taxon>
        <taxon>Pontiellaceae</taxon>
        <taxon>Pontiella</taxon>
    </lineage>
</organism>
<evidence type="ECO:0000259" key="2">
    <source>
        <dbReference type="SMART" id="SM00829"/>
    </source>
</evidence>
<dbReference type="PANTHER" id="PTHR11695:SF294">
    <property type="entry name" value="RETICULON-4-INTERACTING PROTEIN 1, MITOCHONDRIAL"/>
    <property type="match status" value="1"/>
</dbReference>
<protein>
    <submittedName>
        <fullName evidence="3">2-haloacrylate reductase</fullName>
    </submittedName>
</protein>
<accession>A0A6C2UC16</accession>
<dbReference type="CDD" id="cd05289">
    <property type="entry name" value="MDR_like_2"/>
    <property type="match status" value="1"/>
</dbReference>
<dbReference type="EMBL" id="CAAHFG010000005">
    <property type="protein sequence ID" value="VGO17640.1"/>
    <property type="molecule type" value="Genomic_DNA"/>
</dbReference>
<dbReference type="Pfam" id="PF13602">
    <property type="entry name" value="ADH_zinc_N_2"/>
    <property type="match status" value="1"/>
</dbReference>
<gene>
    <name evidence="3" type="ORF">PDESU_06241</name>
</gene>
<reference evidence="3 4" key="1">
    <citation type="submission" date="2019-04" db="EMBL/GenBank/DDBJ databases">
        <authorList>
            <person name="Van Vliet M D."/>
        </authorList>
    </citation>
    <scope>NUCLEOTIDE SEQUENCE [LARGE SCALE GENOMIC DNA]</scope>
    <source>
        <strain evidence="3 4">F1</strain>
    </source>
</reference>
<dbReference type="InterPro" id="IPR050700">
    <property type="entry name" value="YIM1/Zinc_Alcohol_DH_Fams"/>
</dbReference>
<dbReference type="SUPFAM" id="SSF51735">
    <property type="entry name" value="NAD(P)-binding Rossmann-fold domains"/>
    <property type="match status" value="1"/>
</dbReference>
<dbReference type="InterPro" id="IPR013154">
    <property type="entry name" value="ADH-like_N"/>
</dbReference>
<evidence type="ECO:0000256" key="1">
    <source>
        <dbReference type="ARBA" id="ARBA00023002"/>
    </source>
</evidence>
<dbReference type="Proteomes" id="UP000366872">
    <property type="component" value="Unassembled WGS sequence"/>
</dbReference>
<sequence>MKAYLLKEAGGVENLVLSEIEKPAIKADEVLVETKAISINPVDVKVRPHEAVLNMILGTEERPVILGWDISGTVAEVGADVTDFAVGDQVFGMVNFPGHGKAYAEYVASPASQLAQIPEGTTFEEAAATTLAALTALQVLTGRVKAGDRVLIHAGSGGVGHFAIQMAKNIGAHVITTSSAKNREFCMALGADEHIDYREQKFEEVLADIDFVLDGMGGQVLEDSLKVVKSGGKIVSLPTHTFPEELQAEADKLNVALEFVMVTSNGDDMNTLKGMLEAGILKPHVSVTFPFEQLADAHLQIESGRTVGKAIVTL</sequence>
<dbReference type="Gene3D" id="3.90.180.10">
    <property type="entry name" value="Medium-chain alcohol dehydrogenases, catalytic domain"/>
    <property type="match status" value="1"/>
</dbReference>
<dbReference type="SUPFAM" id="SSF50129">
    <property type="entry name" value="GroES-like"/>
    <property type="match status" value="1"/>
</dbReference>
<dbReference type="SMART" id="SM00829">
    <property type="entry name" value="PKS_ER"/>
    <property type="match status" value="1"/>
</dbReference>
<dbReference type="AlphaFoldDB" id="A0A6C2UC16"/>
<dbReference type="PANTHER" id="PTHR11695">
    <property type="entry name" value="ALCOHOL DEHYDROGENASE RELATED"/>
    <property type="match status" value="1"/>
</dbReference>
<evidence type="ECO:0000313" key="4">
    <source>
        <dbReference type="Proteomes" id="UP000366872"/>
    </source>
</evidence>
<evidence type="ECO:0000313" key="3">
    <source>
        <dbReference type="EMBL" id="VGO17640.1"/>
    </source>
</evidence>
<feature type="domain" description="Enoyl reductase (ER)" evidence="2">
    <location>
        <begin position="10"/>
        <end position="312"/>
    </location>
</feature>
<dbReference type="Gene3D" id="3.40.50.720">
    <property type="entry name" value="NAD(P)-binding Rossmann-like Domain"/>
    <property type="match status" value="1"/>
</dbReference>